<comment type="pathway">
    <text evidence="1 11">Metabolic intermediate biosynthesis; chorismate biosynthesis; chorismate from D-erythrose 4-phosphate and phosphoenolpyruvate: step 5/7.</text>
</comment>
<dbReference type="GO" id="GO:0005829">
    <property type="term" value="C:cytosol"/>
    <property type="evidence" value="ECO:0007669"/>
    <property type="project" value="TreeGrafter"/>
</dbReference>
<dbReference type="GO" id="GO:0008652">
    <property type="term" value="P:amino acid biosynthetic process"/>
    <property type="evidence" value="ECO:0007669"/>
    <property type="project" value="UniProtKB-KW"/>
</dbReference>
<protein>
    <recommendedName>
        <fullName evidence="3 11">Shikimate kinase</fullName>
        <shortName evidence="11">SK</shortName>
        <ecNumber evidence="3 11">2.7.1.71</ecNumber>
    </recommendedName>
</protein>
<dbReference type="AlphaFoldDB" id="B6G240"/>
<dbReference type="PANTHER" id="PTHR21087:SF16">
    <property type="entry name" value="SHIKIMATE KINASE 1, CHLOROPLASTIC"/>
    <property type="match status" value="1"/>
</dbReference>
<dbReference type="CDD" id="cd00464">
    <property type="entry name" value="SK"/>
    <property type="match status" value="1"/>
</dbReference>
<evidence type="ECO:0000256" key="11">
    <source>
        <dbReference type="HAMAP-Rule" id="MF_00109"/>
    </source>
</evidence>
<keyword evidence="11" id="KW-0963">Cytoplasm</keyword>
<evidence type="ECO:0000256" key="7">
    <source>
        <dbReference type="ARBA" id="ARBA00022777"/>
    </source>
</evidence>
<keyword evidence="5 11" id="KW-0808">Transferase</keyword>
<comment type="caution">
    <text evidence="12">The sequence shown here is derived from an EMBL/GenBank/DDBJ whole genome shotgun (WGS) entry which is preliminary data.</text>
</comment>
<dbReference type="PRINTS" id="PR01100">
    <property type="entry name" value="SHIKIMTKNASE"/>
</dbReference>
<dbReference type="Gene3D" id="3.40.50.300">
    <property type="entry name" value="P-loop containing nucleotide triphosphate hydrolases"/>
    <property type="match status" value="1"/>
</dbReference>
<keyword evidence="11" id="KW-0479">Metal-binding</keyword>
<feature type="binding site" evidence="11">
    <location>
        <position position="143"/>
    </location>
    <ligand>
        <name>substrate</name>
    </ligand>
</feature>
<gene>
    <name evidence="11 12" type="primary">aroK</name>
    <name evidence="12" type="ORF">CLOHIR_02202</name>
</gene>
<keyword evidence="6 11" id="KW-0547">Nucleotide-binding</keyword>
<comment type="function">
    <text evidence="11">Catalyzes the specific phosphorylation of the 3-hydroxyl group of shikimic acid using ATP as a cosubstrate.</text>
</comment>
<dbReference type="GO" id="GO:0009423">
    <property type="term" value="P:chorismate biosynthetic process"/>
    <property type="evidence" value="ECO:0007669"/>
    <property type="project" value="UniProtKB-UniRule"/>
</dbReference>
<keyword evidence="9 11" id="KW-0057">Aromatic amino acid biosynthesis</keyword>
<reference evidence="12 13" key="1">
    <citation type="submission" date="2008-09" db="EMBL/GenBank/DDBJ databases">
        <authorList>
            <person name="Fulton L."/>
            <person name="Clifton S."/>
            <person name="Fulton B."/>
            <person name="Xu J."/>
            <person name="Minx P."/>
            <person name="Pepin K.H."/>
            <person name="Johnson M."/>
            <person name="Thiruvilangam P."/>
            <person name="Bhonagiri V."/>
            <person name="Nash W.E."/>
            <person name="Mardis E.R."/>
            <person name="Wilson R.K."/>
        </authorList>
    </citation>
    <scope>NUCLEOTIDE SEQUENCE [LARGE SCALE GENOMIC DNA]</scope>
    <source>
        <strain evidence="12 13">DSM 13275</strain>
    </source>
</reference>
<dbReference type="eggNOG" id="COG0703">
    <property type="taxonomic scope" value="Bacteria"/>
</dbReference>
<keyword evidence="7 11" id="KW-0418">Kinase</keyword>
<evidence type="ECO:0000256" key="4">
    <source>
        <dbReference type="ARBA" id="ARBA00022605"/>
    </source>
</evidence>
<dbReference type="RefSeq" id="WP_006441042.1">
    <property type="nucleotide sequence ID" value="NZ_DS995361.1"/>
</dbReference>
<evidence type="ECO:0000256" key="5">
    <source>
        <dbReference type="ARBA" id="ARBA00022679"/>
    </source>
</evidence>
<proteinExistence type="inferred from homology"/>
<evidence type="ECO:0000256" key="10">
    <source>
        <dbReference type="ARBA" id="ARBA00048567"/>
    </source>
</evidence>
<feature type="binding site" evidence="11">
    <location>
        <position position="22"/>
    </location>
    <ligand>
        <name>Mg(2+)</name>
        <dbReference type="ChEBI" id="CHEBI:18420"/>
    </ligand>
</feature>
<dbReference type="GO" id="GO:0009073">
    <property type="term" value="P:aromatic amino acid family biosynthetic process"/>
    <property type="evidence" value="ECO:0007669"/>
    <property type="project" value="UniProtKB-KW"/>
</dbReference>
<dbReference type="InterPro" id="IPR023000">
    <property type="entry name" value="Shikimate_kinase_CS"/>
</dbReference>
<dbReference type="GO" id="GO:0004765">
    <property type="term" value="F:shikimate kinase activity"/>
    <property type="evidence" value="ECO:0007669"/>
    <property type="project" value="UniProtKB-UniRule"/>
</dbReference>
<organism evidence="12 13">
    <name type="scientific">Peptacetobacter hiranonis (strain DSM 13275 / JCM 10541 / KCTC 15199 / TO-931)</name>
    <name type="common">Clostridium hiranonis</name>
    <dbReference type="NCBI Taxonomy" id="500633"/>
    <lineage>
        <taxon>Bacteria</taxon>
        <taxon>Bacillati</taxon>
        <taxon>Bacillota</taxon>
        <taxon>Clostridia</taxon>
        <taxon>Peptostreptococcales</taxon>
        <taxon>Peptostreptococcaceae</taxon>
        <taxon>Peptacetobacter</taxon>
    </lineage>
</organism>
<dbReference type="InterPro" id="IPR027417">
    <property type="entry name" value="P-loop_NTPase"/>
</dbReference>
<dbReference type="Pfam" id="PF01202">
    <property type="entry name" value="SKI"/>
    <property type="match status" value="1"/>
</dbReference>
<evidence type="ECO:0000256" key="8">
    <source>
        <dbReference type="ARBA" id="ARBA00022840"/>
    </source>
</evidence>
<dbReference type="SUPFAM" id="SSF52540">
    <property type="entry name" value="P-loop containing nucleoside triphosphate hydrolases"/>
    <property type="match status" value="1"/>
</dbReference>
<keyword evidence="11" id="KW-0460">Magnesium</keyword>
<keyword evidence="4 11" id="KW-0028">Amino-acid biosynthesis</keyword>
<comment type="subcellular location">
    <subcellularLocation>
        <location evidence="11">Cytoplasm</location>
    </subcellularLocation>
</comment>
<evidence type="ECO:0000313" key="12">
    <source>
        <dbReference type="EMBL" id="EEA84184.1"/>
    </source>
</evidence>
<comment type="catalytic activity">
    <reaction evidence="10 11">
        <text>shikimate + ATP = 3-phosphoshikimate + ADP + H(+)</text>
        <dbReference type="Rhea" id="RHEA:13121"/>
        <dbReference type="ChEBI" id="CHEBI:15378"/>
        <dbReference type="ChEBI" id="CHEBI:30616"/>
        <dbReference type="ChEBI" id="CHEBI:36208"/>
        <dbReference type="ChEBI" id="CHEBI:145989"/>
        <dbReference type="ChEBI" id="CHEBI:456216"/>
        <dbReference type="EC" id="2.7.1.71"/>
    </reaction>
</comment>
<comment type="subunit">
    <text evidence="11">Monomer.</text>
</comment>
<dbReference type="UniPathway" id="UPA00053">
    <property type="reaction ID" value="UER00088"/>
</dbReference>
<evidence type="ECO:0000256" key="9">
    <source>
        <dbReference type="ARBA" id="ARBA00023141"/>
    </source>
</evidence>
<feature type="binding site" evidence="11">
    <location>
        <begin position="18"/>
        <end position="23"/>
    </location>
    <ligand>
        <name>ATP</name>
        <dbReference type="ChEBI" id="CHEBI:30616"/>
    </ligand>
</feature>
<dbReference type="EC" id="2.7.1.71" evidence="3 11"/>
<sequence length="180" mass="19966">MEKGKLESYNIVFAGFMGVGKTTVSSHLAKLLNREVIETDTYIVEKASMDIPSIFDKFGENHFRDLESESVAEISKKRGVIISCGGGAVIREKNVLELKESGIIIRLTATPNTVLQRVKDSNERPILNGHMNTEFIASLMEKRDNFYSNAADITISTDGKTVDEVAKECIEKSVSFIESK</sequence>
<dbReference type="InterPro" id="IPR000623">
    <property type="entry name" value="Shikimate_kinase/TSH1"/>
</dbReference>
<feature type="binding site" evidence="11">
    <location>
        <position position="86"/>
    </location>
    <ligand>
        <name>substrate</name>
    </ligand>
</feature>
<keyword evidence="8 11" id="KW-0067">ATP-binding</keyword>
<name>B6G240_PEPHT</name>
<comment type="caution">
    <text evidence="11">Lacks conserved residue(s) required for the propagation of feature annotation.</text>
</comment>
<evidence type="ECO:0000256" key="3">
    <source>
        <dbReference type="ARBA" id="ARBA00012154"/>
    </source>
</evidence>
<dbReference type="STRING" id="500633.CLOHIR_02202"/>
<dbReference type="Proteomes" id="UP000003178">
    <property type="component" value="Unassembled WGS sequence"/>
</dbReference>
<keyword evidence="13" id="KW-1185">Reference proteome</keyword>
<evidence type="ECO:0000256" key="1">
    <source>
        <dbReference type="ARBA" id="ARBA00004842"/>
    </source>
</evidence>
<feature type="binding site" evidence="11">
    <location>
        <position position="124"/>
    </location>
    <ligand>
        <name>ATP</name>
        <dbReference type="ChEBI" id="CHEBI:30616"/>
    </ligand>
</feature>
<dbReference type="OrthoDB" id="9800332at2"/>
<accession>B6G240</accession>
<dbReference type="PROSITE" id="PS01128">
    <property type="entry name" value="SHIKIMATE_KINASE"/>
    <property type="match status" value="1"/>
</dbReference>
<dbReference type="GO" id="GO:0000287">
    <property type="term" value="F:magnesium ion binding"/>
    <property type="evidence" value="ECO:0007669"/>
    <property type="project" value="UniProtKB-UniRule"/>
</dbReference>
<dbReference type="HOGENOM" id="CLU_057607_4_0_9"/>
<reference evidence="12 13" key="2">
    <citation type="submission" date="2008-10" db="EMBL/GenBank/DDBJ databases">
        <title>Draft genome sequence of Clostridium hiranonis (DSM 13275).</title>
        <authorList>
            <person name="Sudarsanam P."/>
            <person name="Ley R."/>
            <person name="Guruge J."/>
            <person name="Turnbaugh P.J."/>
            <person name="Mahowald M."/>
            <person name="Liep D."/>
            <person name="Gordon J."/>
        </authorList>
    </citation>
    <scope>NUCLEOTIDE SEQUENCE [LARGE SCALE GENOMIC DNA]</scope>
    <source>
        <strain evidence="12 13">DSM 13275</strain>
    </source>
</reference>
<comment type="cofactor">
    <cofactor evidence="11">
        <name>Mg(2+)</name>
        <dbReference type="ChEBI" id="CHEBI:18420"/>
    </cofactor>
    <text evidence="11">Binds 1 Mg(2+) ion per subunit.</text>
</comment>
<dbReference type="HAMAP" id="MF_00109">
    <property type="entry name" value="Shikimate_kinase"/>
    <property type="match status" value="1"/>
</dbReference>
<feature type="binding site" evidence="11">
    <location>
        <position position="40"/>
    </location>
    <ligand>
        <name>substrate</name>
    </ligand>
</feature>
<dbReference type="PANTHER" id="PTHR21087">
    <property type="entry name" value="SHIKIMATE KINASE"/>
    <property type="match status" value="1"/>
</dbReference>
<evidence type="ECO:0000256" key="6">
    <source>
        <dbReference type="ARBA" id="ARBA00022741"/>
    </source>
</evidence>
<evidence type="ECO:0000256" key="2">
    <source>
        <dbReference type="ARBA" id="ARBA00006997"/>
    </source>
</evidence>
<feature type="binding site" evidence="11">
    <location>
        <position position="64"/>
    </location>
    <ligand>
        <name>substrate</name>
    </ligand>
</feature>
<comment type="similarity">
    <text evidence="2 11">Belongs to the shikimate kinase family.</text>
</comment>
<dbReference type="EMBL" id="ABWP01000086">
    <property type="protein sequence ID" value="EEA84184.1"/>
    <property type="molecule type" value="Genomic_DNA"/>
</dbReference>
<dbReference type="InterPro" id="IPR031322">
    <property type="entry name" value="Shikimate/glucono_kinase"/>
</dbReference>
<evidence type="ECO:0000313" key="13">
    <source>
        <dbReference type="Proteomes" id="UP000003178"/>
    </source>
</evidence>
<dbReference type="GO" id="GO:0005524">
    <property type="term" value="F:ATP binding"/>
    <property type="evidence" value="ECO:0007669"/>
    <property type="project" value="UniProtKB-UniRule"/>
</dbReference>